<sequence>MAATNMTIRTCLICIVLAALTKGDGPQPEVVYQRDGDVVLGGLFGLHYSITNSKACLLIREFQSVKRVEGFVYAVNYINNDSSILPGITLGFQIYDTCYYDIVALGRAMNFVPDRSGVICDCVNDTYSGATATSSPGSCSGTGRYSRAAQTDGSGGMCCGGMPLIGLIGAERSESSMQAATLMGLQATPEISYLSTSDSLSDKQNYPYFLRTVPPDRYQVSVIVDILTHFEWSYVSFLYSADEYGQNAYAEFVVQAAEAGICIAYHQSLDQTADQEEYDLIFAKMMTYPYDKARAVVLFTHPQSAVKILISSTNGTTPGHFTWIASDGVGNIGADAFAIAGLTSATLGMISTAPFSKSLEAFDDKFAQINPSTSDNPWVGEFFERYVDCLQDDEAAQKDCRDRVLNSRLPSFETLVMDAVFAYAYALDTMMEEECMDETDVTACVVRLGTNGTHLAPYLFATTFESLANGNFSFNADGDGEGRYAIENYRLGPDGVILESERVGFWEDGPTLEARLELNGFDIRFYTDVGWNTTTPPASICSEECASRQVKDRIRDTATCCWNCRQCELDEIVATETECVPCPADALPDPSTDYTTCTTVESVPLVFHSWLGPFLVGLSSIGLLTALILFVLFVYNIKDTLIKGSGPVLHLLVLFGTVTGFVVGLMAVLPPSEILCTFTRVAGSVTYTIIYVPLAIKCVQLYRIFKKAKATDSQESANLLSLCGQLALIAFAVLLQVGIETTWLLMNPSKVIPFSYIQNGELKIQMCCDVWWPEPLSTIIFNFPFLVICCIFTILGRHLPDNYHEARFIAFSSFGSCILIGAFSVPYVTANLEFESGLYSDILTSLNAILVLVCLFVIKLYAVIFITPEVPNMVTSALAPGPMGVYKDRARTRTRTTSSSAQSNVSTTTLVRRPRAKSSDPKEVTFSDIRPTNGDTNEETENTKL</sequence>
<dbReference type="AlphaFoldDB" id="A0A7M7HND1"/>
<evidence type="ECO:0000256" key="2">
    <source>
        <dbReference type="ARBA" id="ARBA00022475"/>
    </source>
</evidence>
<evidence type="ECO:0000256" key="13">
    <source>
        <dbReference type="SAM" id="SignalP"/>
    </source>
</evidence>
<proteinExistence type="predicted"/>
<dbReference type="GO" id="GO:0007216">
    <property type="term" value="P:G protein-coupled glutamate receptor signaling pathway"/>
    <property type="evidence" value="ECO:0000318"/>
    <property type="project" value="GO_Central"/>
</dbReference>
<dbReference type="InterPro" id="IPR011500">
    <property type="entry name" value="GPCR_3_9-Cys_dom"/>
</dbReference>
<evidence type="ECO:0000256" key="9">
    <source>
        <dbReference type="ARBA" id="ARBA00023180"/>
    </source>
</evidence>
<reference evidence="16" key="1">
    <citation type="submission" date="2015-02" db="EMBL/GenBank/DDBJ databases">
        <title>Genome sequencing for Strongylocentrotus purpuratus.</title>
        <authorList>
            <person name="Murali S."/>
            <person name="Liu Y."/>
            <person name="Vee V."/>
            <person name="English A."/>
            <person name="Wang M."/>
            <person name="Skinner E."/>
            <person name="Han Y."/>
            <person name="Muzny D.M."/>
            <person name="Worley K.C."/>
            <person name="Gibbs R.A."/>
        </authorList>
    </citation>
    <scope>NUCLEOTIDE SEQUENCE</scope>
</reference>
<dbReference type="OMA" id="ATCCWNC"/>
<dbReference type="PROSITE" id="PS50259">
    <property type="entry name" value="G_PROTEIN_RECEP_F3_4"/>
    <property type="match status" value="1"/>
</dbReference>
<dbReference type="PANTHER" id="PTHR24060">
    <property type="entry name" value="METABOTROPIC GLUTAMATE RECEPTOR"/>
    <property type="match status" value="1"/>
</dbReference>
<feature type="region of interest" description="Disordered" evidence="11">
    <location>
        <begin position="890"/>
        <end position="945"/>
    </location>
</feature>
<dbReference type="GO" id="GO:0005886">
    <property type="term" value="C:plasma membrane"/>
    <property type="evidence" value="ECO:0000318"/>
    <property type="project" value="GO_Central"/>
</dbReference>
<name>A0A7M7HND1_STRPU</name>
<dbReference type="KEGG" id="spu:576160"/>
<keyword evidence="16" id="KW-1185">Reference proteome</keyword>
<evidence type="ECO:0000256" key="11">
    <source>
        <dbReference type="SAM" id="MobiDB-lite"/>
    </source>
</evidence>
<evidence type="ECO:0000256" key="12">
    <source>
        <dbReference type="SAM" id="Phobius"/>
    </source>
</evidence>
<dbReference type="CDD" id="cd13953">
    <property type="entry name" value="7tm_classC_mGluR-like"/>
    <property type="match status" value="1"/>
</dbReference>
<evidence type="ECO:0000313" key="16">
    <source>
        <dbReference type="Proteomes" id="UP000007110"/>
    </source>
</evidence>
<feature type="transmembrane region" description="Helical" evidence="12">
    <location>
        <begin position="717"/>
        <end position="739"/>
    </location>
</feature>
<dbReference type="InterPro" id="IPR050726">
    <property type="entry name" value="mGluR"/>
</dbReference>
<dbReference type="RefSeq" id="XP_011680409.2">
    <property type="nucleotide sequence ID" value="XM_011682107.2"/>
</dbReference>
<dbReference type="GeneID" id="576160"/>
<evidence type="ECO:0000259" key="14">
    <source>
        <dbReference type="PROSITE" id="PS50259"/>
    </source>
</evidence>
<dbReference type="PRINTS" id="PR00248">
    <property type="entry name" value="GPCRMGR"/>
</dbReference>
<feature type="transmembrane region" description="Helical" evidence="12">
    <location>
        <begin position="779"/>
        <end position="796"/>
    </location>
</feature>
<organism evidence="15 16">
    <name type="scientific">Strongylocentrotus purpuratus</name>
    <name type="common">Purple sea urchin</name>
    <dbReference type="NCBI Taxonomy" id="7668"/>
    <lineage>
        <taxon>Eukaryota</taxon>
        <taxon>Metazoa</taxon>
        <taxon>Echinodermata</taxon>
        <taxon>Eleutherozoa</taxon>
        <taxon>Echinozoa</taxon>
        <taxon>Echinoidea</taxon>
        <taxon>Euechinoidea</taxon>
        <taxon>Echinacea</taxon>
        <taxon>Camarodonta</taxon>
        <taxon>Echinidea</taxon>
        <taxon>Strongylocentrotidae</taxon>
        <taxon>Strongylocentrotus</taxon>
    </lineage>
</organism>
<keyword evidence="9" id="KW-0325">Glycoprotein</keyword>
<protein>
    <recommendedName>
        <fullName evidence="14">G-protein coupled receptors family 3 profile domain-containing protein</fullName>
    </recommendedName>
</protein>
<keyword evidence="3 12" id="KW-0812">Transmembrane</keyword>
<evidence type="ECO:0000256" key="6">
    <source>
        <dbReference type="ARBA" id="ARBA00023040"/>
    </source>
</evidence>
<dbReference type="InterPro" id="IPR028082">
    <property type="entry name" value="Peripla_BP_I"/>
</dbReference>
<feature type="transmembrane region" description="Helical" evidence="12">
    <location>
        <begin position="647"/>
        <end position="669"/>
    </location>
</feature>
<dbReference type="Gene3D" id="2.10.50.30">
    <property type="entry name" value="GPCR, family 3, nine cysteines domain"/>
    <property type="match status" value="1"/>
</dbReference>
<dbReference type="Pfam" id="PF01094">
    <property type="entry name" value="ANF_receptor"/>
    <property type="match status" value="1"/>
</dbReference>
<accession>A0A7M7HND1</accession>
<dbReference type="Proteomes" id="UP000007110">
    <property type="component" value="Unassembled WGS sequence"/>
</dbReference>
<dbReference type="FunFam" id="2.10.50.30:FF:000004">
    <property type="entry name" value="Taste receptor type 1 member 3-like protein"/>
    <property type="match status" value="1"/>
</dbReference>
<evidence type="ECO:0000256" key="7">
    <source>
        <dbReference type="ARBA" id="ARBA00023136"/>
    </source>
</evidence>
<evidence type="ECO:0000256" key="5">
    <source>
        <dbReference type="ARBA" id="ARBA00022989"/>
    </source>
</evidence>
<comment type="subcellular location">
    <subcellularLocation>
        <location evidence="1">Cell membrane</location>
        <topology evidence="1">Multi-pass membrane protein</topology>
    </subcellularLocation>
</comment>
<keyword evidence="10" id="KW-0807">Transducer</keyword>
<keyword evidence="4 13" id="KW-0732">Signal</keyword>
<dbReference type="Pfam" id="PF07562">
    <property type="entry name" value="NCD3G"/>
    <property type="match status" value="1"/>
</dbReference>
<dbReference type="InterPro" id="IPR001828">
    <property type="entry name" value="ANF_lig-bd_rcpt"/>
</dbReference>
<dbReference type="SUPFAM" id="SSF53822">
    <property type="entry name" value="Periplasmic binding protein-like I"/>
    <property type="match status" value="1"/>
</dbReference>
<evidence type="ECO:0000256" key="1">
    <source>
        <dbReference type="ARBA" id="ARBA00004651"/>
    </source>
</evidence>
<feature type="transmembrane region" description="Helical" evidence="12">
    <location>
        <begin position="848"/>
        <end position="866"/>
    </location>
</feature>
<feature type="chain" id="PRO_5029757229" description="G-protein coupled receptors family 3 profile domain-containing protein" evidence="13">
    <location>
        <begin position="24"/>
        <end position="945"/>
    </location>
</feature>
<keyword evidence="7 12" id="KW-0472">Membrane</keyword>
<evidence type="ECO:0000256" key="3">
    <source>
        <dbReference type="ARBA" id="ARBA00022692"/>
    </source>
</evidence>
<reference evidence="15" key="2">
    <citation type="submission" date="2021-01" db="UniProtKB">
        <authorList>
            <consortium name="EnsemblMetazoa"/>
        </authorList>
    </citation>
    <scope>IDENTIFICATION</scope>
</reference>
<feature type="compositionally biased region" description="Acidic residues" evidence="11">
    <location>
        <begin position="936"/>
        <end position="945"/>
    </location>
</feature>
<feature type="transmembrane region" description="Helical" evidence="12">
    <location>
        <begin position="808"/>
        <end position="828"/>
    </location>
</feature>
<keyword evidence="2" id="KW-1003">Cell membrane</keyword>
<feature type="signal peptide" evidence="13">
    <location>
        <begin position="1"/>
        <end position="23"/>
    </location>
</feature>
<dbReference type="InterPro" id="IPR017978">
    <property type="entry name" value="GPCR_3_C"/>
</dbReference>
<evidence type="ECO:0000256" key="10">
    <source>
        <dbReference type="ARBA" id="ARBA00023224"/>
    </source>
</evidence>
<dbReference type="EnsemblMetazoa" id="XM_011682107">
    <property type="protein sequence ID" value="XP_011680409"/>
    <property type="gene ID" value="LOC576160"/>
</dbReference>
<dbReference type="InterPro" id="IPR038550">
    <property type="entry name" value="GPCR_3_9-Cys_sf"/>
</dbReference>
<keyword evidence="6" id="KW-0297">G-protein coupled receptor</keyword>
<feature type="transmembrane region" description="Helical" evidence="12">
    <location>
        <begin position="681"/>
        <end position="705"/>
    </location>
</feature>
<evidence type="ECO:0000256" key="8">
    <source>
        <dbReference type="ARBA" id="ARBA00023170"/>
    </source>
</evidence>
<dbReference type="Pfam" id="PF00003">
    <property type="entry name" value="7tm_3"/>
    <property type="match status" value="1"/>
</dbReference>
<dbReference type="GO" id="GO:0051966">
    <property type="term" value="P:regulation of synaptic transmission, glutamatergic"/>
    <property type="evidence" value="ECO:0000318"/>
    <property type="project" value="GO_Central"/>
</dbReference>
<dbReference type="GO" id="GO:0001641">
    <property type="term" value="F:group II metabotropic glutamate receptor activity"/>
    <property type="evidence" value="ECO:0000318"/>
    <property type="project" value="GO_Central"/>
</dbReference>
<keyword evidence="8" id="KW-0675">Receptor</keyword>
<feature type="transmembrane region" description="Helical" evidence="12">
    <location>
        <begin position="610"/>
        <end position="635"/>
    </location>
</feature>
<keyword evidence="5 12" id="KW-1133">Transmembrane helix</keyword>
<dbReference type="InterPro" id="IPR000337">
    <property type="entry name" value="GPCR_3"/>
</dbReference>
<feature type="domain" description="G-protein coupled receptors family 3 profile" evidence="14">
    <location>
        <begin position="611"/>
        <end position="865"/>
    </location>
</feature>
<dbReference type="Gene3D" id="3.40.50.2300">
    <property type="match status" value="2"/>
</dbReference>
<dbReference type="InParanoid" id="A0A7M7HND1"/>
<dbReference type="OrthoDB" id="5984008at2759"/>
<evidence type="ECO:0000256" key="4">
    <source>
        <dbReference type="ARBA" id="ARBA00022729"/>
    </source>
</evidence>
<evidence type="ECO:0000313" key="15">
    <source>
        <dbReference type="EnsemblMetazoa" id="XP_011680409"/>
    </source>
</evidence>
<dbReference type="FunFam" id="3.40.50.2300:FF:000145">
    <property type="entry name" value="Glutamate receptor, metabotropic"/>
    <property type="match status" value="1"/>
</dbReference>